<sequence length="86" mass="9434">MGLSAVKSPDDSTSTFFSSHSFSDAIDAVFKPFNSFLSIQLRSKGVEEENRTQLQCHISPFNEPPPSLEQDHSFCGNSISPRKKGG</sequence>
<dbReference type="EMBL" id="BPLR01001570">
    <property type="protein sequence ID" value="GIZ03211.1"/>
    <property type="molecule type" value="Genomic_DNA"/>
</dbReference>
<keyword evidence="3" id="KW-1185">Reference proteome</keyword>
<proteinExistence type="predicted"/>
<name>A0AAV4Y6Z6_CAEEX</name>
<feature type="region of interest" description="Disordered" evidence="1">
    <location>
        <begin position="48"/>
        <end position="86"/>
    </location>
</feature>
<gene>
    <name evidence="2" type="ORF">CEXT_722091</name>
</gene>
<organism evidence="2 3">
    <name type="scientific">Caerostris extrusa</name>
    <name type="common">Bark spider</name>
    <name type="synonym">Caerostris bankana</name>
    <dbReference type="NCBI Taxonomy" id="172846"/>
    <lineage>
        <taxon>Eukaryota</taxon>
        <taxon>Metazoa</taxon>
        <taxon>Ecdysozoa</taxon>
        <taxon>Arthropoda</taxon>
        <taxon>Chelicerata</taxon>
        <taxon>Arachnida</taxon>
        <taxon>Araneae</taxon>
        <taxon>Araneomorphae</taxon>
        <taxon>Entelegynae</taxon>
        <taxon>Araneoidea</taxon>
        <taxon>Araneidae</taxon>
        <taxon>Caerostris</taxon>
    </lineage>
</organism>
<comment type="caution">
    <text evidence="2">The sequence shown here is derived from an EMBL/GenBank/DDBJ whole genome shotgun (WGS) entry which is preliminary data.</text>
</comment>
<dbReference type="Proteomes" id="UP001054945">
    <property type="component" value="Unassembled WGS sequence"/>
</dbReference>
<dbReference type="AlphaFoldDB" id="A0AAV4Y6Z6"/>
<evidence type="ECO:0000256" key="1">
    <source>
        <dbReference type="SAM" id="MobiDB-lite"/>
    </source>
</evidence>
<protein>
    <submittedName>
        <fullName evidence="2">Uncharacterized protein</fullName>
    </submittedName>
</protein>
<accession>A0AAV4Y6Z6</accession>
<evidence type="ECO:0000313" key="3">
    <source>
        <dbReference type="Proteomes" id="UP001054945"/>
    </source>
</evidence>
<evidence type="ECO:0000313" key="2">
    <source>
        <dbReference type="EMBL" id="GIZ03211.1"/>
    </source>
</evidence>
<reference evidence="2 3" key="1">
    <citation type="submission" date="2021-06" db="EMBL/GenBank/DDBJ databases">
        <title>Caerostris extrusa draft genome.</title>
        <authorList>
            <person name="Kono N."/>
            <person name="Arakawa K."/>
        </authorList>
    </citation>
    <scope>NUCLEOTIDE SEQUENCE [LARGE SCALE GENOMIC DNA]</scope>
</reference>